<gene>
    <name evidence="1" type="ORF">HZS81_12370</name>
</gene>
<comment type="caution">
    <text evidence="1">The sequence shown here is derived from an EMBL/GenBank/DDBJ whole genome shotgun (WGS) entry which is preliminary data.</text>
</comment>
<dbReference type="Proteomes" id="UP000586119">
    <property type="component" value="Unassembled WGS sequence"/>
</dbReference>
<dbReference type="AlphaFoldDB" id="A0A7Z0LM93"/>
<reference evidence="1 2" key="1">
    <citation type="journal article" date="2015" name="Int. J. Syst. Evol. Microbiol.">
        <title>Halomonas salicampi sp. nov., a halotolerant and alkalitolerant bacterium isolated from a saltern soil.</title>
        <authorList>
            <person name="Lee J.C."/>
            <person name="Kim Y.S."/>
            <person name="Yun B.S."/>
            <person name="Whang K.S."/>
        </authorList>
    </citation>
    <scope>NUCLEOTIDE SEQUENCE [LARGE SCALE GENOMIC DNA]</scope>
    <source>
        <strain evidence="1 2">BH103</strain>
    </source>
</reference>
<organism evidence="1 2">
    <name type="scientific">Vreelandella salicampi</name>
    <dbReference type="NCBI Taxonomy" id="1449798"/>
    <lineage>
        <taxon>Bacteria</taxon>
        <taxon>Pseudomonadati</taxon>
        <taxon>Pseudomonadota</taxon>
        <taxon>Gammaproteobacteria</taxon>
        <taxon>Oceanospirillales</taxon>
        <taxon>Halomonadaceae</taxon>
        <taxon>Vreelandella</taxon>
    </lineage>
</organism>
<name>A0A7Z0LM93_9GAMM</name>
<dbReference type="EMBL" id="JACCDF010000011">
    <property type="protein sequence ID" value="NYS61548.1"/>
    <property type="molecule type" value="Genomic_DNA"/>
</dbReference>
<proteinExistence type="predicted"/>
<dbReference type="RefSeq" id="WP_179930881.1">
    <property type="nucleotide sequence ID" value="NZ_JACCDF010000011.1"/>
</dbReference>
<protein>
    <submittedName>
        <fullName evidence="1">Uncharacterized protein</fullName>
    </submittedName>
</protein>
<accession>A0A7Z0LM93</accession>
<keyword evidence="2" id="KW-1185">Reference proteome</keyword>
<sequence length="78" mass="8837">MVFFSRREAEVLFDEHIRSTIKTSLVDLEDGSFGWYRDLSRNDTVGIVATAQMLSIISFSYDFDVEVINKPESVSLAA</sequence>
<evidence type="ECO:0000313" key="2">
    <source>
        <dbReference type="Proteomes" id="UP000586119"/>
    </source>
</evidence>
<evidence type="ECO:0000313" key="1">
    <source>
        <dbReference type="EMBL" id="NYS61548.1"/>
    </source>
</evidence>